<dbReference type="PANTHER" id="PTHR21367:SF1">
    <property type="entry name" value="ARGINYL-TRNA--PROTEIN TRANSFERASE 1"/>
    <property type="match status" value="1"/>
</dbReference>
<reference evidence="3" key="1">
    <citation type="submission" date="2016-11" db="UniProtKB">
        <authorList>
            <consortium name="WormBaseParasite"/>
        </authorList>
    </citation>
    <scope>IDENTIFICATION</scope>
</reference>
<dbReference type="GO" id="GO:0005737">
    <property type="term" value="C:cytoplasm"/>
    <property type="evidence" value="ECO:0007669"/>
    <property type="project" value="TreeGrafter"/>
</dbReference>
<evidence type="ECO:0000313" key="3">
    <source>
        <dbReference type="WBParaSite" id="L893_g24353.t1"/>
    </source>
</evidence>
<dbReference type="Proteomes" id="UP000095287">
    <property type="component" value="Unplaced"/>
</dbReference>
<keyword evidence="2" id="KW-1185">Reference proteome</keyword>
<evidence type="ECO:0000259" key="1">
    <source>
        <dbReference type="Pfam" id="PF04377"/>
    </source>
</evidence>
<dbReference type="Pfam" id="PF04377">
    <property type="entry name" value="ATE_C"/>
    <property type="match status" value="1"/>
</dbReference>
<dbReference type="InterPro" id="IPR007472">
    <property type="entry name" value="N-end_Aminoacyl_Trfase_C"/>
</dbReference>
<dbReference type="PANTHER" id="PTHR21367">
    <property type="entry name" value="ARGININE-TRNA-PROTEIN TRANSFERASE 1"/>
    <property type="match status" value="1"/>
</dbReference>
<dbReference type="GO" id="GO:0004057">
    <property type="term" value="F:arginyl-tRNA--protein transferase activity"/>
    <property type="evidence" value="ECO:0007669"/>
    <property type="project" value="InterPro"/>
</dbReference>
<sequence>MRVERPLIQYYYMGYYLEECPKMKYKGRYHPSYLMCDKTFKWMPIEEAIAKINANGNRFTEFFPEDERPSPPSLDDVRVICKDPTTMSQRLVSARMYKMMVSNDTAFEETIAEFVDLAGPVATQICIYRTPGSAEM</sequence>
<proteinExistence type="predicted"/>
<dbReference type="WBParaSite" id="L893_g24353.t1">
    <property type="protein sequence ID" value="L893_g24353.t1"/>
    <property type="gene ID" value="L893_g24353"/>
</dbReference>
<protein>
    <submittedName>
        <fullName evidence="3">ATE_C domain-containing protein</fullName>
    </submittedName>
</protein>
<name>A0A1I7ZAY7_9BILA</name>
<feature type="domain" description="N-end rule aminoacyl transferase C-terminal" evidence="1">
    <location>
        <begin position="4"/>
        <end position="36"/>
    </location>
</feature>
<evidence type="ECO:0000313" key="2">
    <source>
        <dbReference type="Proteomes" id="UP000095287"/>
    </source>
</evidence>
<accession>A0A1I7ZAY7</accession>
<organism evidence="2 3">
    <name type="scientific">Steinernema glaseri</name>
    <dbReference type="NCBI Taxonomy" id="37863"/>
    <lineage>
        <taxon>Eukaryota</taxon>
        <taxon>Metazoa</taxon>
        <taxon>Ecdysozoa</taxon>
        <taxon>Nematoda</taxon>
        <taxon>Chromadorea</taxon>
        <taxon>Rhabditida</taxon>
        <taxon>Tylenchina</taxon>
        <taxon>Panagrolaimomorpha</taxon>
        <taxon>Strongyloidoidea</taxon>
        <taxon>Steinernematidae</taxon>
        <taxon>Steinernema</taxon>
    </lineage>
</organism>
<dbReference type="InterPro" id="IPR030700">
    <property type="entry name" value="N-end_Aminoacyl_Trfase"/>
</dbReference>
<dbReference type="AlphaFoldDB" id="A0A1I7ZAY7"/>